<reference evidence="3" key="1">
    <citation type="journal article" date="2019" name="Int. J. Syst. Evol. Microbiol.">
        <title>The Global Catalogue of Microorganisms (GCM) 10K type strain sequencing project: providing services to taxonomists for standard genome sequencing and annotation.</title>
        <authorList>
            <consortium name="The Broad Institute Genomics Platform"/>
            <consortium name="The Broad Institute Genome Sequencing Center for Infectious Disease"/>
            <person name="Wu L."/>
            <person name="Ma J."/>
        </authorList>
    </citation>
    <scope>NUCLEOTIDE SEQUENCE [LARGE SCALE GENOMIC DNA]</scope>
    <source>
        <strain evidence="3">CGMCC 1.15342</strain>
    </source>
</reference>
<dbReference type="SUPFAM" id="SSF49785">
    <property type="entry name" value="Galactose-binding domain-like"/>
    <property type="match status" value="1"/>
</dbReference>
<evidence type="ECO:0000259" key="1">
    <source>
        <dbReference type="Pfam" id="PF00754"/>
    </source>
</evidence>
<organism evidence="2 3">
    <name type="scientific">Parapedobacter defluvii</name>
    <dbReference type="NCBI Taxonomy" id="2045106"/>
    <lineage>
        <taxon>Bacteria</taxon>
        <taxon>Pseudomonadati</taxon>
        <taxon>Bacteroidota</taxon>
        <taxon>Sphingobacteriia</taxon>
        <taxon>Sphingobacteriales</taxon>
        <taxon>Sphingobacteriaceae</taxon>
        <taxon>Parapedobacter</taxon>
    </lineage>
</organism>
<evidence type="ECO:0000313" key="3">
    <source>
        <dbReference type="Proteomes" id="UP000597338"/>
    </source>
</evidence>
<gene>
    <name evidence="2" type="ORF">GCM10011386_00200</name>
</gene>
<protein>
    <recommendedName>
        <fullName evidence="1">F5/8 type C domain-containing protein</fullName>
    </recommendedName>
</protein>
<evidence type="ECO:0000313" key="2">
    <source>
        <dbReference type="EMBL" id="GGC12524.1"/>
    </source>
</evidence>
<dbReference type="InterPro" id="IPR008979">
    <property type="entry name" value="Galactose-bd-like_sf"/>
</dbReference>
<comment type="caution">
    <text evidence="2">The sequence shown here is derived from an EMBL/GenBank/DDBJ whole genome shotgun (WGS) entry which is preliminary data.</text>
</comment>
<dbReference type="Pfam" id="PF00754">
    <property type="entry name" value="F5_F8_type_C"/>
    <property type="match status" value="1"/>
</dbReference>
<dbReference type="Proteomes" id="UP000597338">
    <property type="component" value="Unassembled WGS sequence"/>
</dbReference>
<keyword evidence="3" id="KW-1185">Reference proteome</keyword>
<feature type="domain" description="F5/8 type C" evidence="1">
    <location>
        <begin position="21"/>
        <end position="130"/>
    </location>
</feature>
<dbReference type="Gene3D" id="2.60.120.260">
    <property type="entry name" value="Galactose-binding domain-like"/>
    <property type="match status" value="1"/>
</dbReference>
<sequence>MSNGGTLKAQFSPDKLEEDYPKAVDNDKNTKYCYGFSSNLWLQYQSPNPVVVNQYLLTSANDVPARDPRNWKLLGSNDGKKWIKLDMRAKEEFEERMETNVYSFENTTPYTYYRLHITANNGDQATQFAEWRLFHVTE</sequence>
<name>A0ABQ1KVL7_9SPHI</name>
<proteinExistence type="predicted"/>
<dbReference type="InterPro" id="IPR000421">
    <property type="entry name" value="FA58C"/>
</dbReference>
<dbReference type="EMBL" id="BMIK01000001">
    <property type="protein sequence ID" value="GGC12524.1"/>
    <property type="molecule type" value="Genomic_DNA"/>
</dbReference>
<accession>A0ABQ1KVL7</accession>